<dbReference type="AlphaFoldDB" id="A0A427UJK2"/>
<dbReference type="EMBL" id="RHXE01000078">
    <property type="protein sequence ID" value="RSE17029.1"/>
    <property type="molecule type" value="Genomic_DNA"/>
</dbReference>
<dbReference type="RefSeq" id="WP_125275012.1">
    <property type="nucleotide sequence ID" value="NZ_JBIMDA010000078.1"/>
</dbReference>
<comment type="caution">
    <text evidence="2">The sequence shown here is derived from an EMBL/GenBank/DDBJ whole genome shotgun (WGS) entry which is preliminary data.</text>
</comment>
<evidence type="ECO:0000313" key="2">
    <source>
        <dbReference type="EMBL" id="RSE17029.1"/>
    </source>
</evidence>
<gene>
    <name evidence="2" type="ORF">EGT73_17625</name>
</gene>
<proteinExistence type="predicted"/>
<sequence length="100" mass="11654">MVRGIANSKIGFGDLILLLRYFFKLKVSTHPIHKRNDRLDFGLRLKCALSHFNFGLTKFRIVRMAYLSTFLCAIILFALVVLWSIVEFFIESRKKEEASI</sequence>
<keyword evidence="1" id="KW-0472">Membrane</keyword>
<protein>
    <submittedName>
        <fullName evidence="2">Uncharacterized protein</fullName>
    </submittedName>
</protein>
<evidence type="ECO:0000313" key="3">
    <source>
        <dbReference type="Proteomes" id="UP000277537"/>
    </source>
</evidence>
<evidence type="ECO:0000256" key="1">
    <source>
        <dbReference type="SAM" id="Phobius"/>
    </source>
</evidence>
<dbReference type="Proteomes" id="UP000277537">
    <property type="component" value="Unassembled WGS sequence"/>
</dbReference>
<keyword evidence="1" id="KW-0812">Transmembrane</keyword>
<reference evidence="2 3" key="1">
    <citation type="submission" date="2018-10" db="EMBL/GenBank/DDBJ databases">
        <title>Transmission dynamics of multidrug resistant bacteria on intensive care unit surfaces.</title>
        <authorList>
            <person name="D'Souza A.W."/>
            <person name="Potter R.F."/>
            <person name="Wallace M."/>
            <person name="Shupe A."/>
            <person name="Patel S."/>
            <person name="Sun S."/>
            <person name="Gul D."/>
            <person name="Kwon J.H."/>
            <person name="Andleeb S."/>
            <person name="Burnham C.-A.D."/>
            <person name="Dantas G."/>
        </authorList>
    </citation>
    <scope>NUCLEOTIDE SEQUENCE [LARGE SCALE GENOMIC DNA]</scope>
    <source>
        <strain evidence="2 3">AJ_385</strain>
    </source>
</reference>
<keyword evidence="1" id="KW-1133">Transmembrane helix</keyword>
<organism evidence="2 3">
    <name type="scientific">Acinetobacter johnsonii</name>
    <dbReference type="NCBI Taxonomy" id="40214"/>
    <lineage>
        <taxon>Bacteria</taxon>
        <taxon>Pseudomonadati</taxon>
        <taxon>Pseudomonadota</taxon>
        <taxon>Gammaproteobacteria</taxon>
        <taxon>Moraxellales</taxon>
        <taxon>Moraxellaceae</taxon>
        <taxon>Acinetobacter</taxon>
    </lineage>
</organism>
<name>A0A427UJK2_ACIJO</name>
<feature type="transmembrane region" description="Helical" evidence="1">
    <location>
        <begin position="64"/>
        <end position="86"/>
    </location>
</feature>
<accession>A0A427UJK2</accession>